<reference evidence="3 5" key="1">
    <citation type="submission" date="2014-03" db="EMBL/GenBank/DDBJ databases">
        <title>Genomics of Bifidobacteria.</title>
        <authorList>
            <person name="Ventura M."/>
            <person name="Milani C."/>
            <person name="Lugli G.A."/>
        </authorList>
    </citation>
    <scope>NUCLEOTIDE SEQUENCE [LARGE SCALE GENOMIC DNA]</scope>
    <source>
        <strain evidence="3 5">LMG 10736</strain>
    </source>
</reference>
<evidence type="ECO:0000313" key="6">
    <source>
        <dbReference type="Proteomes" id="UP000583419"/>
    </source>
</evidence>
<dbReference type="Proteomes" id="UP000583419">
    <property type="component" value="Unassembled WGS sequence"/>
</dbReference>
<feature type="compositionally biased region" description="Polar residues" evidence="1">
    <location>
        <begin position="141"/>
        <end position="151"/>
    </location>
</feature>
<reference evidence="4 6" key="2">
    <citation type="submission" date="2020-04" db="EMBL/GenBank/DDBJ databases">
        <authorList>
            <person name="Hitch T.C.A."/>
            <person name="Wylensek D."/>
            <person name="Clavel T."/>
        </authorList>
    </citation>
    <scope>NUCLEOTIDE SEQUENCE [LARGE SCALE GENOMIC DNA]</scope>
    <source>
        <strain evidence="4 6">WCA-130-P53-4B</strain>
    </source>
</reference>
<evidence type="ECO:0000313" key="4">
    <source>
        <dbReference type="EMBL" id="NMF02763.1"/>
    </source>
</evidence>
<dbReference type="RefSeq" id="WP_051616583.1">
    <property type="nucleotide sequence ID" value="NZ_JABAGJ010000007.1"/>
</dbReference>
<protein>
    <submittedName>
        <fullName evidence="4">Permease</fullName>
    </submittedName>
</protein>
<keyword evidence="5" id="KW-1185">Reference proteome</keyword>
<dbReference type="AlphaFoldDB" id="A0A086ZID5"/>
<keyword evidence="2" id="KW-1133">Transmembrane helix</keyword>
<keyword evidence="2" id="KW-0812">Transmembrane</keyword>
<dbReference type="OrthoDB" id="3233774at2"/>
<dbReference type="EMBL" id="JABAGJ010000007">
    <property type="protein sequence ID" value="NMF02763.1"/>
    <property type="molecule type" value="Genomic_DNA"/>
</dbReference>
<dbReference type="EMBL" id="JGYQ01000016">
    <property type="protein sequence ID" value="KFI46285.1"/>
    <property type="molecule type" value="Genomic_DNA"/>
</dbReference>
<evidence type="ECO:0000256" key="1">
    <source>
        <dbReference type="SAM" id="MobiDB-lite"/>
    </source>
</evidence>
<feature type="transmembrane region" description="Helical" evidence="2">
    <location>
        <begin position="73"/>
        <end position="96"/>
    </location>
</feature>
<feature type="transmembrane region" description="Helical" evidence="2">
    <location>
        <begin position="32"/>
        <end position="52"/>
    </location>
</feature>
<feature type="transmembrane region" description="Helical" evidence="2">
    <location>
        <begin position="102"/>
        <end position="119"/>
    </location>
</feature>
<organism evidence="3 5">
    <name type="scientific">Bifidobacterium boum</name>
    <dbReference type="NCBI Taxonomy" id="78343"/>
    <lineage>
        <taxon>Bacteria</taxon>
        <taxon>Bacillati</taxon>
        <taxon>Actinomycetota</taxon>
        <taxon>Actinomycetes</taxon>
        <taxon>Bifidobacteriales</taxon>
        <taxon>Bifidobacteriaceae</taxon>
        <taxon>Bifidobacterium</taxon>
    </lineage>
</organism>
<keyword evidence="2" id="KW-0472">Membrane</keyword>
<accession>A0A086ZID5</accession>
<evidence type="ECO:0000256" key="2">
    <source>
        <dbReference type="SAM" id="Phobius"/>
    </source>
</evidence>
<dbReference type="GeneID" id="303204474"/>
<proteinExistence type="predicted"/>
<sequence length="151" mass="16448">MKKSTVVSVAGLLVMFVAFVLFQTRPIVLFGTLKLTDVLTIAGGLMFIIPVYRDSVQRKSADNAPNPTLWSTLPPIGMAVVVAGILLPNSVTFFHLFSLPDLFYLVGCLMMLPIFLYPMNGLERAGLEETVEEEVDEAASSPATGDTKQPR</sequence>
<feature type="region of interest" description="Disordered" evidence="1">
    <location>
        <begin position="130"/>
        <end position="151"/>
    </location>
</feature>
<comment type="caution">
    <text evidence="3">The sequence shown here is derived from an EMBL/GenBank/DDBJ whole genome shotgun (WGS) entry which is preliminary data.</text>
</comment>
<gene>
    <name evidence="3" type="ORF">BBOU_1374</name>
    <name evidence="4" type="ORF">HF843_06215</name>
</gene>
<evidence type="ECO:0000313" key="5">
    <source>
        <dbReference type="Proteomes" id="UP000029093"/>
    </source>
</evidence>
<name>A0A086ZID5_9BIFI</name>
<dbReference type="Proteomes" id="UP000029093">
    <property type="component" value="Unassembled WGS sequence"/>
</dbReference>
<evidence type="ECO:0000313" key="3">
    <source>
        <dbReference type="EMBL" id="KFI46285.1"/>
    </source>
</evidence>